<dbReference type="AlphaFoldDB" id="A0A316USN1"/>
<organism evidence="3 4">
    <name type="scientific">Jaminaea rosea</name>
    <dbReference type="NCBI Taxonomy" id="1569628"/>
    <lineage>
        <taxon>Eukaryota</taxon>
        <taxon>Fungi</taxon>
        <taxon>Dikarya</taxon>
        <taxon>Basidiomycota</taxon>
        <taxon>Ustilaginomycotina</taxon>
        <taxon>Exobasidiomycetes</taxon>
        <taxon>Microstromatales</taxon>
        <taxon>Microstromatales incertae sedis</taxon>
        <taxon>Jaminaea</taxon>
    </lineage>
</organism>
<proteinExistence type="predicted"/>
<dbReference type="SMART" id="SM00205">
    <property type="entry name" value="THN"/>
    <property type="match status" value="1"/>
</dbReference>
<dbReference type="PROSITE" id="PS51367">
    <property type="entry name" value="THAUMATIN_2"/>
    <property type="match status" value="1"/>
</dbReference>
<dbReference type="InterPro" id="IPR037176">
    <property type="entry name" value="Osmotin/thaumatin-like_sf"/>
</dbReference>
<dbReference type="SUPFAM" id="SSF49870">
    <property type="entry name" value="Osmotin, thaumatin-like protein"/>
    <property type="match status" value="1"/>
</dbReference>
<keyword evidence="1" id="KW-1015">Disulfide bond</keyword>
<feature type="disulfide bond" evidence="1">
    <location>
        <begin position="31"/>
        <end position="248"/>
    </location>
</feature>
<dbReference type="InterPro" id="IPR001938">
    <property type="entry name" value="Thaumatin"/>
</dbReference>
<feature type="disulfide bond" evidence="1">
    <location>
        <begin position="148"/>
        <end position="234"/>
    </location>
</feature>
<evidence type="ECO:0000313" key="3">
    <source>
        <dbReference type="EMBL" id="PWN28309.1"/>
    </source>
</evidence>
<evidence type="ECO:0000313" key="4">
    <source>
        <dbReference type="Proteomes" id="UP000245884"/>
    </source>
</evidence>
<feature type="disulfide bond" evidence="1">
    <location>
        <begin position="98"/>
        <end position="104"/>
    </location>
</feature>
<evidence type="ECO:0000256" key="1">
    <source>
        <dbReference type="PIRSR" id="PIRSR002703-1"/>
    </source>
</evidence>
<dbReference type="Pfam" id="PF00314">
    <property type="entry name" value="Thaumatin"/>
    <property type="match status" value="1"/>
</dbReference>
<dbReference type="PIRSF" id="PIRSF002703">
    <property type="entry name" value="Thaumatin"/>
    <property type="match status" value="1"/>
</dbReference>
<protein>
    <submittedName>
        <fullName evidence="3">Osmotin thaumatin-like protein</fullName>
    </submittedName>
</protein>
<dbReference type="GeneID" id="37025318"/>
<evidence type="ECO:0000256" key="2">
    <source>
        <dbReference type="SAM" id="SignalP"/>
    </source>
</evidence>
<dbReference type="FunFam" id="2.60.110.10:FF:000004">
    <property type="entry name" value="THAUMATIN-LIKE PROTEIN 1"/>
    <property type="match status" value="1"/>
</dbReference>
<dbReference type="STRING" id="1569628.A0A316USN1"/>
<dbReference type="PANTHER" id="PTHR31048">
    <property type="entry name" value="OS03G0233200 PROTEIN"/>
    <property type="match status" value="1"/>
</dbReference>
<dbReference type="PRINTS" id="PR00347">
    <property type="entry name" value="THAUMATIN"/>
</dbReference>
<sequence>MLRLSLFVAVVTASFAVSQANGTVITTKNKCNFTVWPGIFSGGEAKAMDLGGQGGYELPAGVSKSFPVPDNWSAGRIWGRTGCDFSKPALEACNTGSCIGGLACTQPGLEPVTLAEFTLVPGGQDNYDLSLVDGFNLPLAIQPSAVGCPAPVCSKDINADCPADLDIQGSNGVVVACKSSCLATSSHEFCCTGAHSTPDTCSPKGNPSYEVFKRNCPDAYAYAYDEGSGCLKTCRREGTAPDYTVVFCP</sequence>
<dbReference type="Gene3D" id="2.60.110.10">
    <property type="entry name" value="Thaumatin"/>
    <property type="match status" value="1"/>
</dbReference>
<feature type="signal peptide" evidence="2">
    <location>
        <begin position="1"/>
        <end position="22"/>
    </location>
</feature>
<dbReference type="EMBL" id="KZ819665">
    <property type="protein sequence ID" value="PWN28309.1"/>
    <property type="molecule type" value="Genomic_DNA"/>
</dbReference>
<dbReference type="RefSeq" id="XP_025362921.1">
    <property type="nucleotide sequence ID" value="XM_025503495.1"/>
</dbReference>
<feature type="disulfide bond" evidence="1">
    <location>
        <begin position="181"/>
        <end position="190"/>
    </location>
</feature>
<accession>A0A316USN1</accession>
<gene>
    <name evidence="3" type="ORF">BDZ90DRAFT_144753</name>
</gene>
<name>A0A316USN1_9BASI</name>
<feature type="disulfide bond" evidence="1">
    <location>
        <begin position="161"/>
        <end position="177"/>
    </location>
</feature>
<feature type="chain" id="PRO_5016371844" evidence="2">
    <location>
        <begin position="23"/>
        <end position="249"/>
    </location>
</feature>
<dbReference type="OrthoDB" id="430315at2759"/>
<feature type="disulfide bond" evidence="1">
    <location>
        <begin position="191"/>
        <end position="201"/>
    </location>
</feature>
<feature type="disulfide bond" evidence="1">
    <location>
        <begin position="83"/>
        <end position="93"/>
    </location>
</feature>
<dbReference type="Proteomes" id="UP000245884">
    <property type="component" value="Unassembled WGS sequence"/>
</dbReference>
<reference evidence="3 4" key="1">
    <citation type="journal article" date="2018" name="Mol. Biol. Evol.">
        <title>Broad Genomic Sampling Reveals a Smut Pathogenic Ancestry of the Fungal Clade Ustilaginomycotina.</title>
        <authorList>
            <person name="Kijpornyongpan T."/>
            <person name="Mondo S.J."/>
            <person name="Barry K."/>
            <person name="Sandor L."/>
            <person name="Lee J."/>
            <person name="Lipzen A."/>
            <person name="Pangilinan J."/>
            <person name="LaButti K."/>
            <person name="Hainaut M."/>
            <person name="Henrissat B."/>
            <person name="Grigoriev I.V."/>
            <person name="Spatafora J.W."/>
            <person name="Aime M.C."/>
        </authorList>
    </citation>
    <scope>NUCLEOTIDE SEQUENCE [LARGE SCALE GENOMIC DNA]</scope>
    <source>
        <strain evidence="3 4">MCA 5214</strain>
    </source>
</reference>
<keyword evidence="2" id="KW-0732">Signal</keyword>
<feature type="disulfide bond" evidence="1">
    <location>
        <begin position="153"/>
        <end position="216"/>
    </location>
</feature>
<keyword evidence="4" id="KW-1185">Reference proteome</keyword>